<evidence type="ECO:0000256" key="2">
    <source>
        <dbReference type="ARBA" id="ARBA00022692"/>
    </source>
</evidence>
<dbReference type="AlphaFoldDB" id="A0A914P661"/>
<dbReference type="WBParaSite" id="PDA_v2.g10195.t1">
    <property type="protein sequence ID" value="PDA_v2.g10195.t1"/>
    <property type="gene ID" value="PDA_v2.g10195"/>
</dbReference>
<evidence type="ECO:0000256" key="7">
    <source>
        <dbReference type="SAM" id="Phobius"/>
    </source>
</evidence>
<sequence>MSTKSARNKKEAIKMIQEEFAASGRVNPHIYYSYFKAMGILLFLLFIAFFIGNSIATVGRSLWLSDWSDETISNGTSIHMSSFQRLGIYGLIGILETICLFLANVFLVTGGINASLNLHNPLINNLLRSPLQFFDTTPLGRILNRTGKVSFIQLIK</sequence>
<dbReference type="InterPro" id="IPR036640">
    <property type="entry name" value="ABC1_TM_sf"/>
</dbReference>
<feature type="domain" description="ABC transmembrane type-1" evidence="8">
    <location>
        <begin position="44"/>
        <end position="145"/>
    </location>
</feature>
<evidence type="ECO:0000256" key="4">
    <source>
        <dbReference type="ARBA" id="ARBA00022840"/>
    </source>
</evidence>
<dbReference type="PANTHER" id="PTHR24223">
    <property type="entry name" value="ATP-BINDING CASSETTE SUB-FAMILY C"/>
    <property type="match status" value="1"/>
</dbReference>
<evidence type="ECO:0000313" key="10">
    <source>
        <dbReference type="WBParaSite" id="PDA_v2.g10195.t1"/>
    </source>
</evidence>
<protein>
    <submittedName>
        <fullName evidence="10">ABC transmembrane type-1 domain-containing protein</fullName>
    </submittedName>
</protein>
<proteinExistence type="predicted"/>
<evidence type="ECO:0000259" key="8">
    <source>
        <dbReference type="PROSITE" id="PS50929"/>
    </source>
</evidence>
<dbReference type="PANTHER" id="PTHR24223:SF415">
    <property type="entry name" value="FI20190P1"/>
    <property type="match status" value="1"/>
</dbReference>
<keyword evidence="4" id="KW-0067">ATP-binding</keyword>
<evidence type="ECO:0000256" key="5">
    <source>
        <dbReference type="ARBA" id="ARBA00022989"/>
    </source>
</evidence>
<reference evidence="10" key="1">
    <citation type="submission" date="2022-11" db="UniProtKB">
        <authorList>
            <consortium name="WormBaseParasite"/>
        </authorList>
    </citation>
    <scope>IDENTIFICATION</scope>
</reference>
<dbReference type="PROSITE" id="PS50929">
    <property type="entry name" value="ABC_TM1F"/>
    <property type="match status" value="1"/>
</dbReference>
<keyword evidence="2 7" id="KW-0812">Transmembrane</keyword>
<keyword evidence="1" id="KW-0813">Transport</keyword>
<keyword evidence="6 7" id="KW-0472">Membrane</keyword>
<evidence type="ECO:0000256" key="6">
    <source>
        <dbReference type="ARBA" id="ARBA00023136"/>
    </source>
</evidence>
<name>A0A914P661_9BILA</name>
<evidence type="ECO:0000313" key="9">
    <source>
        <dbReference type="Proteomes" id="UP000887578"/>
    </source>
</evidence>
<dbReference type="GO" id="GO:0140359">
    <property type="term" value="F:ABC-type transporter activity"/>
    <property type="evidence" value="ECO:0007669"/>
    <property type="project" value="InterPro"/>
</dbReference>
<keyword evidence="5 7" id="KW-1133">Transmembrane helix</keyword>
<evidence type="ECO:0000256" key="1">
    <source>
        <dbReference type="ARBA" id="ARBA00022448"/>
    </source>
</evidence>
<feature type="transmembrane region" description="Helical" evidence="7">
    <location>
        <begin position="34"/>
        <end position="56"/>
    </location>
</feature>
<keyword evidence="9" id="KW-1185">Reference proteome</keyword>
<dbReference type="Gene3D" id="1.20.1560.10">
    <property type="entry name" value="ABC transporter type 1, transmembrane domain"/>
    <property type="match status" value="1"/>
</dbReference>
<organism evidence="9 10">
    <name type="scientific">Panagrolaimus davidi</name>
    <dbReference type="NCBI Taxonomy" id="227884"/>
    <lineage>
        <taxon>Eukaryota</taxon>
        <taxon>Metazoa</taxon>
        <taxon>Ecdysozoa</taxon>
        <taxon>Nematoda</taxon>
        <taxon>Chromadorea</taxon>
        <taxon>Rhabditida</taxon>
        <taxon>Tylenchina</taxon>
        <taxon>Panagrolaimomorpha</taxon>
        <taxon>Panagrolaimoidea</taxon>
        <taxon>Panagrolaimidae</taxon>
        <taxon>Panagrolaimus</taxon>
    </lineage>
</organism>
<dbReference type="SUPFAM" id="SSF90123">
    <property type="entry name" value="ABC transporter transmembrane region"/>
    <property type="match status" value="1"/>
</dbReference>
<dbReference type="Pfam" id="PF00664">
    <property type="entry name" value="ABC_membrane"/>
    <property type="match status" value="1"/>
</dbReference>
<dbReference type="InterPro" id="IPR011527">
    <property type="entry name" value="ABC1_TM_dom"/>
</dbReference>
<keyword evidence="3" id="KW-0547">Nucleotide-binding</keyword>
<evidence type="ECO:0000256" key="3">
    <source>
        <dbReference type="ARBA" id="ARBA00022741"/>
    </source>
</evidence>
<dbReference type="GO" id="GO:0005524">
    <property type="term" value="F:ATP binding"/>
    <property type="evidence" value="ECO:0007669"/>
    <property type="project" value="UniProtKB-KW"/>
</dbReference>
<feature type="transmembrane region" description="Helical" evidence="7">
    <location>
        <begin position="86"/>
        <end position="108"/>
    </location>
</feature>
<dbReference type="GO" id="GO:0016020">
    <property type="term" value="C:membrane"/>
    <property type="evidence" value="ECO:0007669"/>
    <property type="project" value="InterPro"/>
</dbReference>
<dbReference type="Proteomes" id="UP000887578">
    <property type="component" value="Unplaced"/>
</dbReference>
<dbReference type="InterPro" id="IPR050173">
    <property type="entry name" value="ABC_transporter_C-like"/>
</dbReference>
<accession>A0A914P661</accession>